<dbReference type="Proteomes" id="UP000821845">
    <property type="component" value="Chromosome 2"/>
</dbReference>
<evidence type="ECO:0000313" key="2">
    <source>
        <dbReference type="Proteomes" id="UP000821845"/>
    </source>
</evidence>
<protein>
    <submittedName>
        <fullName evidence="1">Uncharacterized protein</fullName>
    </submittedName>
</protein>
<keyword evidence="2" id="KW-1185">Reference proteome</keyword>
<evidence type="ECO:0000313" key="1">
    <source>
        <dbReference type="EMBL" id="KAH6938138.1"/>
    </source>
</evidence>
<comment type="caution">
    <text evidence="1">The sequence shown here is derived from an EMBL/GenBank/DDBJ whole genome shotgun (WGS) entry which is preliminary data.</text>
</comment>
<organism evidence="1 2">
    <name type="scientific">Hyalomma asiaticum</name>
    <name type="common">Tick</name>
    <dbReference type="NCBI Taxonomy" id="266040"/>
    <lineage>
        <taxon>Eukaryota</taxon>
        <taxon>Metazoa</taxon>
        <taxon>Ecdysozoa</taxon>
        <taxon>Arthropoda</taxon>
        <taxon>Chelicerata</taxon>
        <taxon>Arachnida</taxon>
        <taxon>Acari</taxon>
        <taxon>Parasitiformes</taxon>
        <taxon>Ixodida</taxon>
        <taxon>Ixodoidea</taxon>
        <taxon>Ixodidae</taxon>
        <taxon>Hyalomminae</taxon>
        <taxon>Hyalomma</taxon>
    </lineage>
</organism>
<name>A0ACB7STV1_HYAAI</name>
<dbReference type="EMBL" id="CM023482">
    <property type="protein sequence ID" value="KAH6938138.1"/>
    <property type="molecule type" value="Genomic_DNA"/>
</dbReference>
<reference evidence="1" key="1">
    <citation type="submission" date="2020-05" db="EMBL/GenBank/DDBJ databases">
        <title>Large-scale comparative analyses of tick genomes elucidate their genetic diversity and vector capacities.</title>
        <authorList>
            <person name="Jia N."/>
            <person name="Wang J."/>
            <person name="Shi W."/>
            <person name="Du L."/>
            <person name="Sun Y."/>
            <person name="Zhan W."/>
            <person name="Jiang J."/>
            <person name="Wang Q."/>
            <person name="Zhang B."/>
            <person name="Ji P."/>
            <person name="Sakyi L.B."/>
            <person name="Cui X."/>
            <person name="Yuan T."/>
            <person name="Jiang B."/>
            <person name="Yang W."/>
            <person name="Lam T.T.-Y."/>
            <person name="Chang Q."/>
            <person name="Ding S."/>
            <person name="Wang X."/>
            <person name="Zhu J."/>
            <person name="Ruan X."/>
            <person name="Zhao L."/>
            <person name="Wei J."/>
            <person name="Que T."/>
            <person name="Du C."/>
            <person name="Cheng J."/>
            <person name="Dai P."/>
            <person name="Han X."/>
            <person name="Huang E."/>
            <person name="Gao Y."/>
            <person name="Liu J."/>
            <person name="Shao H."/>
            <person name="Ye R."/>
            <person name="Li L."/>
            <person name="Wei W."/>
            <person name="Wang X."/>
            <person name="Wang C."/>
            <person name="Yang T."/>
            <person name="Huo Q."/>
            <person name="Li W."/>
            <person name="Guo W."/>
            <person name="Chen H."/>
            <person name="Zhou L."/>
            <person name="Ni X."/>
            <person name="Tian J."/>
            <person name="Zhou Y."/>
            <person name="Sheng Y."/>
            <person name="Liu T."/>
            <person name="Pan Y."/>
            <person name="Xia L."/>
            <person name="Li J."/>
            <person name="Zhao F."/>
            <person name="Cao W."/>
        </authorList>
    </citation>
    <scope>NUCLEOTIDE SEQUENCE</scope>
    <source>
        <strain evidence="1">Hyas-2018</strain>
    </source>
</reference>
<sequence length="102" mass="12071">MPYFDDLFDDEDLQNSRSGQDGIGDIDEWSRGVIQSVHDATEEIEVDENQERVDRHMINLWRKKQELNLRLAQKRGDRNIRRQLGALNKEIEEYALTLTKQN</sequence>
<gene>
    <name evidence="1" type="ORF">HPB50_007226</name>
</gene>
<accession>A0ACB7STV1</accession>
<proteinExistence type="predicted"/>